<feature type="domain" description="Multidrug resistance protein MdtA-like beta-barrel" evidence="5">
    <location>
        <begin position="202"/>
        <end position="285"/>
    </location>
</feature>
<evidence type="ECO:0000259" key="5">
    <source>
        <dbReference type="Pfam" id="PF25944"/>
    </source>
</evidence>
<dbReference type="Proteomes" id="UP000218263">
    <property type="component" value="Chromosome"/>
</dbReference>
<dbReference type="PANTHER" id="PTHR30158">
    <property type="entry name" value="ACRA/E-RELATED COMPONENT OF DRUG EFFLUX TRANSPORTER"/>
    <property type="match status" value="1"/>
</dbReference>
<evidence type="ECO:0000259" key="3">
    <source>
        <dbReference type="Pfam" id="PF25876"/>
    </source>
</evidence>
<evidence type="ECO:0000313" key="7">
    <source>
        <dbReference type="EMBL" id="BAU53532.1"/>
    </source>
</evidence>
<dbReference type="SUPFAM" id="SSF111369">
    <property type="entry name" value="HlyD-like secretion proteins"/>
    <property type="match status" value="1"/>
</dbReference>
<dbReference type="GO" id="GO:0046677">
    <property type="term" value="P:response to antibiotic"/>
    <property type="evidence" value="ECO:0007669"/>
    <property type="project" value="TreeGrafter"/>
</dbReference>
<dbReference type="Gene3D" id="2.40.420.20">
    <property type="match status" value="1"/>
</dbReference>
<dbReference type="EMBL" id="AP017313">
    <property type="protein sequence ID" value="BAU53532.1"/>
    <property type="molecule type" value="Genomic_DNA"/>
</dbReference>
<accession>A0A110B2P6</accession>
<evidence type="ECO:0000313" key="8">
    <source>
        <dbReference type="Proteomes" id="UP000218263"/>
    </source>
</evidence>
<evidence type="ECO:0000256" key="1">
    <source>
        <dbReference type="ARBA" id="ARBA00004196"/>
    </source>
</evidence>
<protein>
    <submittedName>
        <fullName evidence="7">Multidrug resistance protein MexA</fullName>
    </submittedName>
</protein>
<dbReference type="NCBIfam" id="TIGR01730">
    <property type="entry name" value="RND_mfp"/>
    <property type="match status" value="1"/>
</dbReference>
<organism evidence="7 8">
    <name type="scientific">Mucilaginibacter gotjawali</name>
    <dbReference type="NCBI Taxonomy" id="1550579"/>
    <lineage>
        <taxon>Bacteria</taxon>
        <taxon>Pseudomonadati</taxon>
        <taxon>Bacteroidota</taxon>
        <taxon>Sphingobacteriia</taxon>
        <taxon>Sphingobacteriales</taxon>
        <taxon>Sphingobacteriaceae</taxon>
        <taxon>Mucilaginibacter</taxon>
    </lineage>
</organism>
<dbReference type="PROSITE" id="PS51257">
    <property type="entry name" value="PROKAR_LIPOPROTEIN"/>
    <property type="match status" value="1"/>
</dbReference>
<feature type="domain" description="Multidrug resistance protein MdtA-like C-terminal permuted SH3" evidence="6">
    <location>
        <begin position="345"/>
        <end position="375"/>
    </location>
</feature>
<dbReference type="Pfam" id="PF25944">
    <property type="entry name" value="Beta-barrel_RND"/>
    <property type="match status" value="1"/>
</dbReference>
<proteinExistence type="inferred from homology"/>
<dbReference type="Gene3D" id="1.10.287.470">
    <property type="entry name" value="Helix hairpin bin"/>
    <property type="match status" value="1"/>
</dbReference>
<dbReference type="GO" id="GO:0030313">
    <property type="term" value="C:cell envelope"/>
    <property type="evidence" value="ECO:0007669"/>
    <property type="project" value="UniProtKB-SubCell"/>
</dbReference>
<dbReference type="InterPro" id="IPR058625">
    <property type="entry name" value="MdtA-like_BSH"/>
</dbReference>
<dbReference type="KEGG" id="mgot:MgSA37_01701"/>
<keyword evidence="8" id="KW-1185">Reference proteome</keyword>
<reference evidence="7 8" key="1">
    <citation type="submission" date="2015-12" db="EMBL/GenBank/DDBJ databases">
        <title>Genome sequence of Mucilaginibacter gotjawali.</title>
        <authorList>
            <person name="Lee J.S."/>
            <person name="Lee K.C."/>
            <person name="Kim K.K."/>
            <person name="Lee B.W."/>
        </authorList>
    </citation>
    <scope>NUCLEOTIDE SEQUENCE [LARGE SCALE GENOMIC DNA]</scope>
    <source>
        <strain evidence="7 8">SA3-7</strain>
    </source>
</reference>
<dbReference type="InterPro" id="IPR058626">
    <property type="entry name" value="MdtA-like_b-barrel"/>
</dbReference>
<dbReference type="InterPro" id="IPR006143">
    <property type="entry name" value="RND_pump_MFP"/>
</dbReference>
<evidence type="ECO:0000259" key="6">
    <source>
        <dbReference type="Pfam" id="PF25967"/>
    </source>
</evidence>
<comment type="subcellular location">
    <subcellularLocation>
        <location evidence="1">Cell envelope</location>
    </subcellularLocation>
</comment>
<comment type="similarity">
    <text evidence="2">Belongs to the membrane fusion protein (MFP) (TC 8.A.1) family.</text>
</comment>
<evidence type="ECO:0000256" key="2">
    <source>
        <dbReference type="ARBA" id="ARBA00009477"/>
    </source>
</evidence>
<dbReference type="InterPro" id="IPR058627">
    <property type="entry name" value="MdtA-like_C"/>
</dbReference>
<dbReference type="GO" id="GO:0022857">
    <property type="term" value="F:transmembrane transporter activity"/>
    <property type="evidence" value="ECO:0007669"/>
    <property type="project" value="InterPro"/>
</dbReference>
<dbReference type="GO" id="GO:0005886">
    <property type="term" value="C:plasma membrane"/>
    <property type="evidence" value="ECO:0007669"/>
    <property type="project" value="TreeGrafter"/>
</dbReference>
<dbReference type="AlphaFoldDB" id="A0A110B2P6"/>
<dbReference type="OrthoDB" id="9801814at2"/>
<feature type="domain" description="Multidrug resistance protein MdtA-like alpha-helical hairpin" evidence="3">
    <location>
        <begin position="97"/>
        <end position="166"/>
    </location>
</feature>
<dbReference type="Pfam" id="PF25917">
    <property type="entry name" value="BSH_RND"/>
    <property type="match status" value="1"/>
</dbReference>
<dbReference type="Gene3D" id="2.40.30.170">
    <property type="match status" value="1"/>
</dbReference>
<gene>
    <name evidence="7" type="primary">mexA_2</name>
    <name evidence="7" type="ORF">MgSA37_01701</name>
</gene>
<dbReference type="Pfam" id="PF25876">
    <property type="entry name" value="HH_MFP_RND"/>
    <property type="match status" value="1"/>
</dbReference>
<name>A0A110B2P6_9SPHI</name>
<dbReference type="InterPro" id="IPR058624">
    <property type="entry name" value="MdtA-like_HH"/>
</dbReference>
<dbReference type="Gene3D" id="2.40.50.100">
    <property type="match status" value="1"/>
</dbReference>
<dbReference type="Pfam" id="PF25967">
    <property type="entry name" value="RND-MFP_C"/>
    <property type="match status" value="1"/>
</dbReference>
<dbReference type="RefSeq" id="WP_096351127.1">
    <property type="nucleotide sequence ID" value="NZ_AP017313.1"/>
</dbReference>
<sequence length="398" mass="43532">MNRVLLNSVFASCLVIAACTKKQAPPNPEVPVNLQIIKPRTVLYYEKIPATTRALNQVNLLPQVSGAVTGIFFTEGTKVNKGQKLYEIDERLYKAAYDQAVANLEVTKSSLVQAQQDADRYTYLNKYNAVAKQLYDHAVVTLEQAKSTVKASEQQVKTAKTNLTYATVFAPFTGTIGISQVRLGEVVTPSVTTLDTLSQDNPMAVDFIINEKNLPFFEKLQHEKTKVDSLFTLLMPDNSLYGHLGKLSIIDRAVDPQTGTIRVRLVFDNPDFYLRAGMSCVVRVHNQEAGPQLVVPNKAVVEQMGEYFVYIAKDTLIKVSPDSLKKMDKKEAAGANKPKLIAMQKKVQTGQVIGADIIIKSGIKAGDKIIVDGLQSLHDGVRITTANKVGPGGGKGGH</sequence>
<feature type="domain" description="Multidrug resistance protein MdtA-like barrel-sandwich hybrid" evidence="4">
    <location>
        <begin position="56"/>
        <end position="190"/>
    </location>
</feature>
<evidence type="ECO:0000259" key="4">
    <source>
        <dbReference type="Pfam" id="PF25917"/>
    </source>
</evidence>